<dbReference type="Proteomes" id="UP000030680">
    <property type="component" value="Unassembled WGS sequence"/>
</dbReference>
<dbReference type="GeneID" id="17090563"/>
<dbReference type="EMBL" id="KB454489">
    <property type="protein sequence ID" value="EME31955.1"/>
    <property type="molecule type" value="Genomic_DNA"/>
</dbReference>
<dbReference type="KEGG" id="gsl:Gasu_10190"/>
<dbReference type="Gramene" id="EME31955">
    <property type="protein sequence ID" value="EME31955"/>
    <property type="gene ID" value="Gasu_10190"/>
</dbReference>
<protein>
    <submittedName>
        <fullName evidence="1">Uncharacterized protein</fullName>
    </submittedName>
</protein>
<gene>
    <name evidence="1" type="ORF">Gasu_10190</name>
</gene>
<name>M2X637_GALSU</name>
<organism evidence="1 2">
    <name type="scientific">Galdieria sulphuraria</name>
    <name type="common">Red alga</name>
    <dbReference type="NCBI Taxonomy" id="130081"/>
    <lineage>
        <taxon>Eukaryota</taxon>
        <taxon>Rhodophyta</taxon>
        <taxon>Bangiophyceae</taxon>
        <taxon>Galdieriales</taxon>
        <taxon>Galdieriaceae</taxon>
        <taxon>Galdieria</taxon>
    </lineage>
</organism>
<reference evidence="2" key="1">
    <citation type="journal article" date="2013" name="Science">
        <title>Gene transfer from bacteria and archaea facilitated evolution of an extremophilic eukaryote.</title>
        <authorList>
            <person name="Schonknecht G."/>
            <person name="Chen W.H."/>
            <person name="Ternes C.M."/>
            <person name="Barbier G.G."/>
            <person name="Shrestha R.P."/>
            <person name="Stanke M."/>
            <person name="Brautigam A."/>
            <person name="Baker B.J."/>
            <person name="Banfield J.F."/>
            <person name="Garavito R.M."/>
            <person name="Carr K."/>
            <person name="Wilkerson C."/>
            <person name="Rensing S.A."/>
            <person name="Gagneul D."/>
            <person name="Dickenson N.E."/>
            <person name="Oesterhelt C."/>
            <person name="Lercher M.J."/>
            <person name="Weber A.P."/>
        </authorList>
    </citation>
    <scope>NUCLEOTIDE SEQUENCE [LARGE SCALE GENOMIC DNA]</scope>
    <source>
        <strain evidence="2">074W</strain>
    </source>
</reference>
<evidence type="ECO:0000313" key="2">
    <source>
        <dbReference type="Proteomes" id="UP000030680"/>
    </source>
</evidence>
<dbReference type="RefSeq" id="XP_005708475.1">
    <property type="nucleotide sequence ID" value="XM_005708418.1"/>
</dbReference>
<proteinExistence type="predicted"/>
<dbReference type="AlphaFoldDB" id="M2X637"/>
<evidence type="ECO:0000313" key="1">
    <source>
        <dbReference type="EMBL" id="EME31955.1"/>
    </source>
</evidence>
<sequence length="70" mass="8334">MRELEPFLLCKYAQGTIFVRLRVIKKNKSYIQPLGILLSIHKFVHKLPTIRRIEPQKLRGSRFVLFINNL</sequence>
<keyword evidence="2" id="KW-1185">Reference proteome</keyword>
<accession>M2X637</accession>